<keyword evidence="8 10" id="KW-0139">CF(1)</keyword>
<dbReference type="SUPFAM" id="SSF51344">
    <property type="entry name" value="Epsilon subunit of F1F0-ATP synthase N-terminal domain"/>
    <property type="match status" value="1"/>
</dbReference>
<evidence type="ECO:0000256" key="7">
    <source>
        <dbReference type="ARBA" id="ARBA00023136"/>
    </source>
</evidence>
<dbReference type="GO" id="GO:0045259">
    <property type="term" value="C:proton-transporting ATP synthase complex"/>
    <property type="evidence" value="ECO:0007669"/>
    <property type="project" value="UniProtKB-KW"/>
</dbReference>
<dbReference type="GO" id="GO:0005886">
    <property type="term" value="C:plasma membrane"/>
    <property type="evidence" value="ECO:0007669"/>
    <property type="project" value="UniProtKB-SubCell"/>
</dbReference>
<evidence type="ECO:0000256" key="1">
    <source>
        <dbReference type="ARBA" id="ARBA00003543"/>
    </source>
</evidence>
<comment type="subunit">
    <text evidence="10">F-type ATPases have 2 components, CF(1) - the catalytic core - and CF(0) - the membrane proton channel. CF(1) has five subunits: alpha(3), beta(3), gamma(1), delta(1), epsilon(1). CF(0) has three main subunits: a, b and c.</text>
</comment>
<comment type="caution">
    <text evidence="12">The sequence shown here is derived from an EMBL/GenBank/DDBJ whole genome shotgun (WGS) entry which is preliminary data.</text>
</comment>
<dbReference type="Proteomes" id="UP000623250">
    <property type="component" value="Unassembled WGS sequence"/>
</dbReference>
<evidence type="ECO:0000313" key="13">
    <source>
        <dbReference type="Proteomes" id="UP000623250"/>
    </source>
</evidence>
<evidence type="ECO:0000256" key="3">
    <source>
        <dbReference type="ARBA" id="ARBA00005712"/>
    </source>
</evidence>
<evidence type="ECO:0000259" key="11">
    <source>
        <dbReference type="Pfam" id="PF02823"/>
    </source>
</evidence>
<reference evidence="12 13" key="1">
    <citation type="submission" date="2020-12" db="EMBL/GenBank/DDBJ databases">
        <title>Revised draft genomes of Rhodomicrobium vannielii ATCC 17100 and Rhodomicrobium udaipurense JA643.</title>
        <authorList>
            <person name="Conners E.M."/>
            <person name="Davenport E.J."/>
            <person name="Bose A."/>
        </authorList>
    </citation>
    <scope>NUCLEOTIDE SEQUENCE [LARGE SCALE GENOMIC DNA]</scope>
    <source>
        <strain evidence="12 13">JA643</strain>
    </source>
</reference>
<evidence type="ECO:0000256" key="4">
    <source>
        <dbReference type="ARBA" id="ARBA00022448"/>
    </source>
</evidence>
<dbReference type="Pfam" id="PF02823">
    <property type="entry name" value="ATP-synt_DE_N"/>
    <property type="match status" value="1"/>
</dbReference>
<dbReference type="GO" id="GO:0046933">
    <property type="term" value="F:proton-transporting ATP synthase activity, rotational mechanism"/>
    <property type="evidence" value="ECO:0007669"/>
    <property type="project" value="UniProtKB-UniRule"/>
</dbReference>
<comment type="subcellular location">
    <subcellularLocation>
        <location evidence="10">Cell membrane</location>
        <topology evidence="10">Peripheral membrane protein</topology>
    </subcellularLocation>
    <subcellularLocation>
        <location evidence="2">Endomembrane system</location>
        <topology evidence="2">Peripheral membrane protein</topology>
    </subcellularLocation>
</comment>
<keyword evidence="10" id="KW-1003">Cell membrane</keyword>
<evidence type="ECO:0000256" key="5">
    <source>
        <dbReference type="ARBA" id="ARBA00022781"/>
    </source>
</evidence>
<keyword evidence="5 10" id="KW-0375">Hydrogen ion transport</keyword>
<keyword evidence="9 10" id="KW-0066">ATP synthesis</keyword>
<comment type="function">
    <text evidence="1 10">Produces ATP from ADP in the presence of a proton gradient across the membrane.</text>
</comment>
<gene>
    <name evidence="10 12" type="primary">atpC</name>
    <name evidence="12" type="ORF">JDN41_09075</name>
</gene>
<dbReference type="PANTHER" id="PTHR13822:SF10">
    <property type="entry name" value="ATP SYNTHASE EPSILON CHAIN, CHLOROPLASTIC"/>
    <property type="match status" value="1"/>
</dbReference>
<evidence type="ECO:0000256" key="8">
    <source>
        <dbReference type="ARBA" id="ARBA00023196"/>
    </source>
</evidence>
<keyword evidence="13" id="KW-1185">Reference proteome</keyword>
<dbReference type="GO" id="GO:0005524">
    <property type="term" value="F:ATP binding"/>
    <property type="evidence" value="ECO:0007669"/>
    <property type="project" value="UniProtKB-UniRule"/>
</dbReference>
<evidence type="ECO:0000256" key="2">
    <source>
        <dbReference type="ARBA" id="ARBA00004184"/>
    </source>
</evidence>
<dbReference type="HAMAP" id="MF_00530">
    <property type="entry name" value="ATP_synth_epsil_bac"/>
    <property type="match status" value="1"/>
</dbReference>
<keyword evidence="4 10" id="KW-0813">Transport</keyword>
<evidence type="ECO:0000256" key="6">
    <source>
        <dbReference type="ARBA" id="ARBA00023065"/>
    </source>
</evidence>
<feature type="domain" description="ATP synthase F1 complex delta/epsilon subunit N-terminal" evidence="11">
    <location>
        <begin position="7"/>
        <end position="83"/>
    </location>
</feature>
<dbReference type="CDD" id="cd12152">
    <property type="entry name" value="F1-ATPase_delta"/>
    <property type="match status" value="1"/>
</dbReference>
<dbReference type="Gene3D" id="2.60.15.10">
    <property type="entry name" value="F0F1 ATP synthase delta/epsilon subunit, N-terminal"/>
    <property type="match status" value="1"/>
</dbReference>
<protein>
    <recommendedName>
        <fullName evidence="10">ATP synthase epsilon chain</fullName>
    </recommendedName>
    <alternativeName>
        <fullName evidence="10">ATP synthase F1 sector epsilon subunit</fullName>
    </alternativeName>
    <alternativeName>
        <fullName evidence="10">F-ATPase epsilon subunit</fullName>
    </alternativeName>
</protein>
<dbReference type="InterPro" id="IPR036771">
    <property type="entry name" value="ATPsynth_dsu/esu_N"/>
</dbReference>
<dbReference type="PANTHER" id="PTHR13822">
    <property type="entry name" value="ATP SYNTHASE DELTA/EPSILON CHAIN"/>
    <property type="match status" value="1"/>
</dbReference>
<evidence type="ECO:0000313" key="12">
    <source>
        <dbReference type="EMBL" id="MBJ7543712.1"/>
    </source>
</evidence>
<keyword evidence="6 10" id="KW-0406">Ion transport</keyword>
<evidence type="ECO:0000256" key="10">
    <source>
        <dbReference type="HAMAP-Rule" id="MF_00530"/>
    </source>
</evidence>
<proteinExistence type="inferred from homology"/>
<name>A0A8I1GI75_9HYPH</name>
<keyword evidence="7 10" id="KW-0472">Membrane</keyword>
<dbReference type="RefSeq" id="WP_037232960.1">
    <property type="nucleotide sequence ID" value="NZ_JAEMUK010000016.1"/>
</dbReference>
<dbReference type="InterPro" id="IPR020546">
    <property type="entry name" value="ATP_synth_F1_dsu/esu_N"/>
</dbReference>
<dbReference type="EMBL" id="JAEMUK010000016">
    <property type="protein sequence ID" value="MBJ7543712.1"/>
    <property type="molecule type" value="Genomic_DNA"/>
</dbReference>
<dbReference type="InterPro" id="IPR001469">
    <property type="entry name" value="ATP_synth_F1_dsu/esu"/>
</dbReference>
<dbReference type="AlphaFoldDB" id="A0A8I1GI75"/>
<evidence type="ECO:0000256" key="9">
    <source>
        <dbReference type="ARBA" id="ARBA00023310"/>
    </source>
</evidence>
<dbReference type="GO" id="GO:0012505">
    <property type="term" value="C:endomembrane system"/>
    <property type="evidence" value="ECO:0007669"/>
    <property type="project" value="UniProtKB-SubCell"/>
</dbReference>
<sequence>MADTIYFELIAPDKRLLSGDVAEAVLPGQEGDLSAQAGRGLLILKLRPGILTTRAKDGEKQFFLRGGFADVGPDKATVLAEFAIPLEDLTGAILADEIAQAEQSLDEAKDDARKISSWDRLERLQTLKARLAL</sequence>
<accession>A0A8I1GI75</accession>
<organism evidence="12 13">
    <name type="scientific">Rhodomicrobium udaipurense</name>
    <dbReference type="NCBI Taxonomy" id="1202716"/>
    <lineage>
        <taxon>Bacteria</taxon>
        <taxon>Pseudomonadati</taxon>
        <taxon>Pseudomonadota</taxon>
        <taxon>Alphaproteobacteria</taxon>
        <taxon>Hyphomicrobiales</taxon>
        <taxon>Hyphomicrobiaceae</taxon>
        <taxon>Rhodomicrobium</taxon>
    </lineage>
</organism>
<comment type="similarity">
    <text evidence="3 10">Belongs to the ATPase epsilon chain family.</text>
</comment>